<evidence type="ECO:0000313" key="2">
    <source>
        <dbReference type="Proteomes" id="UP001152320"/>
    </source>
</evidence>
<protein>
    <recommendedName>
        <fullName evidence="3">GIY-YIG domain-containing protein</fullName>
    </recommendedName>
</protein>
<keyword evidence="2" id="KW-1185">Reference proteome</keyword>
<gene>
    <name evidence="1" type="ORF">HOLleu_23883</name>
</gene>
<accession>A0A9Q1BVV2</accession>
<proteinExistence type="predicted"/>
<evidence type="ECO:0000313" key="1">
    <source>
        <dbReference type="EMBL" id="KAJ8033590.1"/>
    </source>
</evidence>
<reference evidence="1" key="1">
    <citation type="submission" date="2021-10" db="EMBL/GenBank/DDBJ databases">
        <title>Tropical sea cucumber genome reveals ecological adaptation and Cuvierian tubules defense mechanism.</title>
        <authorList>
            <person name="Chen T."/>
        </authorList>
    </citation>
    <scope>NUCLEOTIDE SEQUENCE</scope>
    <source>
        <strain evidence="1">Nanhai2018</strain>
        <tissue evidence="1">Muscle</tissue>
    </source>
</reference>
<dbReference type="Proteomes" id="UP001152320">
    <property type="component" value="Chromosome 11"/>
</dbReference>
<name>A0A9Q1BVV2_HOLLE</name>
<dbReference type="PANTHER" id="PTHR21301">
    <property type="entry name" value="REVERSE TRANSCRIPTASE"/>
    <property type="match status" value="1"/>
</dbReference>
<dbReference type="PANTHER" id="PTHR21301:SF10">
    <property type="entry name" value="REVERSE TRANSCRIPTASE DOMAIN-CONTAINING PROTEIN"/>
    <property type="match status" value="1"/>
</dbReference>
<comment type="caution">
    <text evidence="1">The sequence shown here is derived from an EMBL/GenBank/DDBJ whole genome shotgun (WGS) entry which is preliminary data.</text>
</comment>
<organism evidence="1 2">
    <name type="scientific">Holothuria leucospilota</name>
    <name type="common">Black long sea cucumber</name>
    <name type="synonym">Mertensiothuria leucospilota</name>
    <dbReference type="NCBI Taxonomy" id="206669"/>
    <lineage>
        <taxon>Eukaryota</taxon>
        <taxon>Metazoa</taxon>
        <taxon>Echinodermata</taxon>
        <taxon>Eleutherozoa</taxon>
        <taxon>Echinozoa</taxon>
        <taxon>Holothuroidea</taxon>
        <taxon>Aspidochirotacea</taxon>
        <taxon>Aspidochirotida</taxon>
        <taxon>Holothuriidae</taxon>
        <taxon>Holothuria</taxon>
    </lineage>
</organism>
<sequence>MIDSLRIKRICSDPLDYDRQIGKLINHFLRSDYPLKVIKKATIKASKVDRNKLLTYSSKTPHQRIPMVFEFNYKLTKLSRPLVKDFKYLRLDPSIRDLFSDPPLSARRQPPNLRSLLTSSRLPQPPASHGNRTCNKRRCQVCKHIITDVPFIPPGTTTKIRPPPLTCDSSNVVYLLVCTRCDRGNYVGETGSKFRLRFNNHKQTIRDNTQGFTVGQHYNLPGHDLNDLKCILLGSSFTSQQIRRNSETKWVLTLNTHIAGLNRDLGIISDYTFHNRGGFRGGPRGPGPPPFQKILKFFQLHKTKDKALFQ</sequence>
<dbReference type="AlphaFoldDB" id="A0A9Q1BVV2"/>
<dbReference type="OrthoDB" id="10025388at2759"/>
<evidence type="ECO:0008006" key="3">
    <source>
        <dbReference type="Google" id="ProtNLM"/>
    </source>
</evidence>
<dbReference type="EMBL" id="JAIZAY010000011">
    <property type="protein sequence ID" value="KAJ8033590.1"/>
    <property type="molecule type" value="Genomic_DNA"/>
</dbReference>